<evidence type="ECO:0000313" key="2">
    <source>
        <dbReference type="Proteomes" id="UP000054558"/>
    </source>
</evidence>
<gene>
    <name evidence="1" type="ORF">KFL_007020130</name>
</gene>
<sequence>MRVLGLHNVKYTEKALVDASSHLRGLVVDYVLEHYRKPLGGIPGNMCGRELIALEYASDATDGEGSVRGPSTYARMMRNTNKYAGITELHALSALLDAVIVVHYSGGDGRHELLDTLKRGPSHLIILHVLFDPQTKHYSPILCSELSTEKG</sequence>
<dbReference type="Gene3D" id="3.90.70.80">
    <property type="match status" value="1"/>
</dbReference>
<protein>
    <submittedName>
        <fullName evidence="1">Uncharacterized protein</fullName>
    </submittedName>
</protein>
<reference evidence="1 2" key="1">
    <citation type="journal article" date="2014" name="Nat. Commun.">
        <title>Klebsormidium flaccidum genome reveals primary factors for plant terrestrial adaptation.</title>
        <authorList>
            <person name="Hori K."/>
            <person name="Maruyama F."/>
            <person name="Fujisawa T."/>
            <person name="Togashi T."/>
            <person name="Yamamoto N."/>
            <person name="Seo M."/>
            <person name="Sato S."/>
            <person name="Yamada T."/>
            <person name="Mori H."/>
            <person name="Tajima N."/>
            <person name="Moriyama T."/>
            <person name="Ikeuchi M."/>
            <person name="Watanabe M."/>
            <person name="Wada H."/>
            <person name="Kobayashi K."/>
            <person name="Saito M."/>
            <person name="Masuda T."/>
            <person name="Sasaki-Sekimoto Y."/>
            <person name="Mashiguchi K."/>
            <person name="Awai K."/>
            <person name="Shimojima M."/>
            <person name="Masuda S."/>
            <person name="Iwai M."/>
            <person name="Nobusawa T."/>
            <person name="Narise T."/>
            <person name="Kondo S."/>
            <person name="Saito H."/>
            <person name="Sato R."/>
            <person name="Murakawa M."/>
            <person name="Ihara Y."/>
            <person name="Oshima-Yamada Y."/>
            <person name="Ohtaka K."/>
            <person name="Satoh M."/>
            <person name="Sonobe K."/>
            <person name="Ishii M."/>
            <person name="Ohtani R."/>
            <person name="Kanamori-Sato M."/>
            <person name="Honoki R."/>
            <person name="Miyazaki D."/>
            <person name="Mochizuki H."/>
            <person name="Umetsu J."/>
            <person name="Higashi K."/>
            <person name="Shibata D."/>
            <person name="Kamiya Y."/>
            <person name="Sato N."/>
            <person name="Nakamura Y."/>
            <person name="Tabata S."/>
            <person name="Ida S."/>
            <person name="Kurokawa K."/>
            <person name="Ohta H."/>
        </authorList>
    </citation>
    <scope>NUCLEOTIDE SEQUENCE [LARGE SCALE GENOMIC DNA]</scope>
    <source>
        <strain evidence="1 2">NIES-2285</strain>
    </source>
</reference>
<organism evidence="1 2">
    <name type="scientific">Klebsormidium nitens</name>
    <name type="common">Green alga</name>
    <name type="synonym">Ulothrix nitens</name>
    <dbReference type="NCBI Taxonomy" id="105231"/>
    <lineage>
        <taxon>Eukaryota</taxon>
        <taxon>Viridiplantae</taxon>
        <taxon>Streptophyta</taxon>
        <taxon>Klebsormidiophyceae</taxon>
        <taxon>Klebsormidiales</taxon>
        <taxon>Klebsormidiaceae</taxon>
        <taxon>Klebsormidium</taxon>
    </lineage>
</organism>
<dbReference type="CDD" id="cd22744">
    <property type="entry name" value="OTU"/>
    <property type="match status" value="1"/>
</dbReference>
<name>A0A1Y1IQA3_KLENI</name>
<dbReference type="EMBL" id="DF237651">
    <property type="protein sequence ID" value="GAQ90926.1"/>
    <property type="molecule type" value="Genomic_DNA"/>
</dbReference>
<accession>A0A1Y1IQA3</accession>
<dbReference type="AlphaFoldDB" id="A0A1Y1IQA3"/>
<proteinExistence type="predicted"/>
<evidence type="ECO:0000313" key="1">
    <source>
        <dbReference type="EMBL" id="GAQ90926.1"/>
    </source>
</evidence>
<keyword evidence="2" id="KW-1185">Reference proteome</keyword>
<dbReference type="Proteomes" id="UP000054558">
    <property type="component" value="Unassembled WGS sequence"/>
</dbReference>